<feature type="region of interest" description="Disordered" evidence="5">
    <location>
        <begin position="1"/>
        <end position="76"/>
    </location>
</feature>
<dbReference type="Proteomes" id="UP000249464">
    <property type="component" value="Unassembled WGS sequence"/>
</dbReference>
<feature type="compositionally biased region" description="Acidic residues" evidence="5">
    <location>
        <begin position="33"/>
        <end position="42"/>
    </location>
</feature>
<keyword evidence="8" id="KW-1185">Reference proteome</keyword>
<keyword evidence="2 6" id="KW-0812">Transmembrane</keyword>
<keyword evidence="4 6" id="KW-0472">Membrane</keyword>
<name>A0A2X0MBA5_9BASI</name>
<organism evidence="7 8">
    <name type="scientific">Microbotryum silenes-dioicae</name>
    <dbReference type="NCBI Taxonomy" id="796604"/>
    <lineage>
        <taxon>Eukaryota</taxon>
        <taxon>Fungi</taxon>
        <taxon>Dikarya</taxon>
        <taxon>Basidiomycota</taxon>
        <taxon>Pucciniomycotina</taxon>
        <taxon>Microbotryomycetes</taxon>
        <taxon>Microbotryales</taxon>
        <taxon>Microbotryaceae</taxon>
        <taxon>Microbotryum</taxon>
    </lineage>
</organism>
<protein>
    <submittedName>
        <fullName evidence="7">BQ5605_C007g04484 protein</fullName>
    </submittedName>
</protein>
<feature type="transmembrane region" description="Helical" evidence="6">
    <location>
        <begin position="92"/>
        <end position="110"/>
    </location>
</feature>
<comment type="subcellular location">
    <subcellularLocation>
        <location evidence="1">Membrane</location>
        <topology evidence="1">Multi-pass membrane protein</topology>
    </subcellularLocation>
</comment>
<dbReference type="GO" id="GO:0000329">
    <property type="term" value="C:fungal-type vacuole membrane"/>
    <property type="evidence" value="ECO:0007669"/>
    <property type="project" value="TreeGrafter"/>
</dbReference>
<evidence type="ECO:0000256" key="3">
    <source>
        <dbReference type="ARBA" id="ARBA00022989"/>
    </source>
</evidence>
<evidence type="ECO:0000256" key="6">
    <source>
        <dbReference type="SAM" id="Phobius"/>
    </source>
</evidence>
<feature type="transmembrane region" description="Helical" evidence="6">
    <location>
        <begin position="222"/>
        <end position="245"/>
    </location>
</feature>
<dbReference type="PANTHER" id="PTHR21576">
    <property type="entry name" value="UNCHARACTERIZED NODULIN-LIKE PROTEIN"/>
    <property type="match status" value="1"/>
</dbReference>
<feature type="transmembrane region" description="Helical" evidence="6">
    <location>
        <begin position="328"/>
        <end position="348"/>
    </location>
</feature>
<keyword evidence="3 6" id="KW-1133">Transmembrane helix</keyword>
<dbReference type="SUPFAM" id="SSF103473">
    <property type="entry name" value="MFS general substrate transporter"/>
    <property type="match status" value="1"/>
</dbReference>
<reference evidence="7 8" key="1">
    <citation type="submission" date="2016-11" db="EMBL/GenBank/DDBJ databases">
        <authorList>
            <person name="Jaros S."/>
            <person name="Januszkiewicz K."/>
            <person name="Wedrychowicz H."/>
        </authorList>
    </citation>
    <scope>NUCLEOTIDE SEQUENCE [LARGE SCALE GENOMIC DNA]</scope>
</reference>
<gene>
    <name evidence="7" type="primary">BQ5605_C007g04484</name>
    <name evidence="7" type="ORF">BQ5605_C007G04484</name>
</gene>
<dbReference type="EMBL" id="FQNC01000045">
    <property type="protein sequence ID" value="SGY60781.1"/>
    <property type="molecule type" value="Genomic_DNA"/>
</dbReference>
<evidence type="ECO:0000256" key="2">
    <source>
        <dbReference type="ARBA" id="ARBA00022692"/>
    </source>
</evidence>
<evidence type="ECO:0000313" key="8">
    <source>
        <dbReference type="Proteomes" id="UP000249464"/>
    </source>
</evidence>
<feature type="transmembrane region" description="Helical" evidence="6">
    <location>
        <begin position="257"/>
        <end position="279"/>
    </location>
</feature>
<dbReference type="STRING" id="796604.A0A2X0MBA5"/>
<feature type="transmembrane region" description="Helical" evidence="6">
    <location>
        <begin position="196"/>
        <end position="216"/>
    </location>
</feature>
<feature type="compositionally biased region" description="Basic residues" evidence="5">
    <location>
        <begin position="49"/>
        <end position="62"/>
    </location>
</feature>
<evidence type="ECO:0000256" key="5">
    <source>
        <dbReference type="SAM" id="MobiDB-lite"/>
    </source>
</evidence>
<dbReference type="AlphaFoldDB" id="A0A2X0MBA5"/>
<dbReference type="Gene3D" id="1.20.1250.20">
    <property type="entry name" value="MFS general substrate transporter like domains"/>
    <property type="match status" value="1"/>
</dbReference>
<dbReference type="InterPro" id="IPR036259">
    <property type="entry name" value="MFS_trans_sf"/>
</dbReference>
<feature type="compositionally biased region" description="Basic and acidic residues" evidence="5">
    <location>
        <begin position="1"/>
        <end position="10"/>
    </location>
</feature>
<dbReference type="PANTHER" id="PTHR21576:SF160">
    <property type="entry name" value="NODULIN-LIKE DOMAIN-CONTAINING PROTEIN"/>
    <property type="match status" value="1"/>
</dbReference>
<sequence length="356" mass="38857">MPGPSSDEHTPATTATATQHHRSISPVQVDDSSASDDEEEFFIGEPIRRPRRSRPSRSRSRSRSQSPRTGKEGRDLASVDTDFRTLVSTMDFWLCFTYLGLCAGIGLMFINNIGTQVATFLIGENPRTVAASQVRSSPRSAKVTNDDSGLNSGQNPLQAHLVSLLSICNCLGRLAAGFSADHFTHHVSVEWRFQRIWWYVPTALLFVISQLFARGADGVDSLLLPTALTGFAYGAMFALSPIVCLERFGVRFFATNNGLLTLAPSVFGNLLNGLFGILYDAKVDHSKGHTEPTTFRLLSRSFDTMEKRAGGEIDHSHLCLLGKECFRAAFNVSTLMAVGALVVGLVLARRSSMHAS</sequence>
<evidence type="ECO:0000313" key="7">
    <source>
        <dbReference type="EMBL" id="SGY60781.1"/>
    </source>
</evidence>
<proteinExistence type="predicted"/>
<feature type="region of interest" description="Disordered" evidence="5">
    <location>
        <begin position="132"/>
        <end position="151"/>
    </location>
</feature>
<evidence type="ECO:0000256" key="4">
    <source>
        <dbReference type="ARBA" id="ARBA00023136"/>
    </source>
</evidence>
<accession>A0A2X0MBA5</accession>
<evidence type="ECO:0000256" key="1">
    <source>
        <dbReference type="ARBA" id="ARBA00004141"/>
    </source>
</evidence>